<dbReference type="AlphaFoldDB" id="A0A0S2HZK1"/>
<dbReference type="Proteomes" id="UP000064893">
    <property type="component" value="Chromosome"/>
</dbReference>
<dbReference type="EMBL" id="CP013118">
    <property type="protein sequence ID" value="ALO15441.1"/>
    <property type="molecule type" value="Genomic_DNA"/>
</dbReference>
<evidence type="ECO:0000256" key="1">
    <source>
        <dbReference type="SAM" id="Phobius"/>
    </source>
</evidence>
<dbReference type="RefSeq" id="WP_157754605.1">
    <property type="nucleotide sequence ID" value="NZ_CP013118.1"/>
</dbReference>
<dbReference type="KEGG" id="blq:L21SP5_01800"/>
<name>A0A0S2HZK1_9BACT</name>
<feature type="transmembrane region" description="Helical" evidence="1">
    <location>
        <begin position="25"/>
        <end position="52"/>
    </location>
</feature>
<sequence length="100" mass="11103">MERKTNKHNKIAITSQDKMTKQNGFINVISLVNCTICKVSLVALILLSFLVVNPQKPAITNHKPIQDSLKNVAKDTIKFGRQINDSRARPATADPAVLKH</sequence>
<protein>
    <submittedName>
        <fullName evidence="2">Uncharacterized protein</fullName>
    </submittedName>
</protein>
<evidence type="ECO:0000313" key="2">
    <source>
        <dbReference type="EMBL" id="ALO15441.1"/>
    </source>
</evidence>
<accession>A0A0S2HZK1</accession>
<keyword evidence="1" id="KW-0472">Membrane</keyword>
<evidence type="ECO:0000313" key="3">
    <source>
        <dbReference type="Proteomes" id="UP000064893"/>
    </source>
</evidence>
<reference evidence="2 3" key="1">
    <citation type="submission" date="2015-11" db="EMBL/GenBank/DDBJ databases">
        <title>Description and complete genome sequence of a novel strain predominating in hypersaline microbial mats and representing a new family of the Bacteriodetes phylum.</title>
        <authorList>
            <person name="Spring S."/>
            <person name="Bunk B."/>
            <person name="Sproer C."/>
            <person name="Klenk H.-P."/>
        </authorList>
    </citation>
    <scope>NUCLEOTIDE SEQUENCE [LARGE SCALE GENOMIC DNA]</scope>
    <source>
        <strain evidence="2 3">L21-Spi-D4</strain>
    </source>
</reference>
<keyword evidence="1" id="KW-1133">Transmembrane helix</keyword>
<dbReference type="STRING" id="1307839.L21SP5_01800"/>
<organism evidence="2 3">
    <name type="scientific">Salinivirga cyanobacteriivorans</name>
    <dbReference type="NCBI Taxonomy" id="1307839"/>
    <lineage>
        <taxon>Bacteria</taxon>
        <taxon>Pseudomonadati</taxon>
        <taxon>Bacteroidota</taxon>
        <taxon>Bacteroidia</taxon>
        <taxon>Bacteroidales</taxon>
        <taxon>Salinivirgaceae</taxon>
        <taxon>Salinivirga</taxon>
    </lineage>
</organism>
<keyword evidence="3" id="KW-1185">Reference proteome</keyword>
<proteinExistence type="predicted"/>
<keyword evidence="1" id="KW-0812">Transmembrane</keyword>
<gene>
    <name evidence="2" type="ORF">L21SP5_01800</name>
</gene>